<dbReference type="EMBL" id="JBHSXX010000001">
    <property type="protein sequence ID" value="MFC6868383.1"/>
    <property type="molecule type" value="Genomic_DNA"/>
</dbReference>
<accession>A0ABW2C1L0</accession>
<keyword evidence="2" id="KW-1185">Reference proteome</keyword>
<evidence type="ECO:0000313" key="2">
    <source>
        <dbReference type="Proteomes" id="UP001596337"/>
    </source>
</evidence>
<dbReference type="RefSeq" id="WP_345398531.1">
    <property type="nucleotide sequence ID" value="NZ_BAABLA010000028.1"/>
</dbReference>
<proteinExistence type="predicted"/>
<gene>
    <name evidence="1" type="ORF">ACFQGD_14660</name>
</gene>
<name>A0ABW2C1L0_9PSEU</name>
<sequence>MSASTLREMTRLHLSRPAANAPAVVVAAWYERKAILMEHLAAEGTAGARGLALEAHRHAARLLSVPGPAAVSAKNTTAGPGLPTPFDDDSRRLLMVGAPPVLTTCVSAVAGGGGR</sequence>
<reference evidence="2" key="1">
    <citation type="journal article" date="2019" name="Int. J. Syst. Evol. Microbiol.">
        <title>The Global Catalogue of Microorganisms (GCM) 10K type strain sequencing project: providing services to taxonomists for standard genome sequencing and annotation.</title>
        <authorList>
            <consortium name="The Broad Institute Genomics Platform"/>
            <consortium name="The Broad Institute Genome Sequencing Center for Infectious Disease"/>
            <person name="Wu L."/>
            <person name="Ma J."/>
        </authorList>
    </citation>
    <scope>NUCLEOTIDE SEQUENCE [LARGE SCALE GENOMIC DNA]</scope>
    <source>
        <strain evidence="2">KCTC 32255</strain>
    </source>
</reference>
<comment type="caution">
    <text evidence="1">The sequence shown here is derived from an EMBL/GenBank/DDBJ whole genome shotgun (WGS) entry which is preliminary data.</text>
</comment>
<protein>
    <submittedName>
        <fullName evidence="1">Uncharacterized protein</fullName>
    </submittedName>
</protein>
<organism evidence="1 2">
    <name type="scientific">Haloechinothrix salitolerans</name>
    <dbReference type="NCBI Taxonomy" id="926830"/>
    <lineage>
        <taxon>Bacteria</taxon>
        <taxon>Bacillati</taxon>
        <taxon>Actinomycetota</taxon>
        <taxon>Actinomycetes</taxon>
        <taxon>Pseudonocardiales</taxon>
        <taxon>Pseudonocardiaceae</taxon>
        <taxon>Haloechinothrix</taxon>
    </lineage>
</organism>
<dbReference type="Proteomes" id="UP001596337">
    <property type="component" value="Unassembled WGS sequence"/>
</dbReference>
<evidence type="ECO:0000313" key="1">
    <source>
        <dbReference type="EMBL" id="MFC6868383.1"/>
    </source>
</evidence>